<dbReference type="SUPFAM" id="SSF54236">
    <property type="entry name" value="Ubiquitin-like"/>
    <property type="match status" value="1"/>
</dbReference>
<dbReference type="SMART" id="SM00213">
    <property type="entry name" value="UBQ"/>
    <property type="match status" value="1"/>
</dbReference>
<dbReference type="EMBL" id="JADBJN010000002">
    <property type="protein sequence ID" value="KAG5679079.1"/>
    <property type="molecule type" value="Genomic_DNA"/>
</dbReference>
<comment type="caution">
    <text evidence="3">The sequence shown here is derived from an EMBL/GenBank/DDBJ whole genome shotgun (WGS) entry which is preliminary data.</text>
</comment>
<dbReference type="Proteomes" id="UP001107558">
    <property type="component" value="Chromosome 2"/>
</dbReference>
<evidence type="ECO:0000313" key="4">
    <source>
        <dbReference type="Proteomes" id="UP001107558"/>
    </source>
</evidence>
<name>A0A9J6CAQ2_POLVA</name>
<feature type="transmembrane region" description="Helical" evidence="1">
    <location>
        <begin position="278"/>
        <end position="297"/>
    </location>
</feature>
<dbReference type="Pfam" id="PF00240">
    <property type="entry name" value="ubiquitin"/>
    <property type="match status" value="1"/>
</dbReference>
<dbReference type="AlphaFoldDB" id="A0A9J6CAQ2"/>
<dbReference type="OrthoDB" id="161999at2759"/>
<keyword evidence="4" id="KW-1185">Reference proteome</keyword>
<dbReference type="Gene3D" id="3.10.20.90">
    <property type="entry name" value="Phosphatidylinositol 3-kinase Catalytic Subunit, Chain A, domain 1"/>
    <property type="match status" value="1"/>
</dbReference>
<dbReference type="GO" id="GO:0036503">
    <property type="term" value="P:ERAD pathway"/>
    <property type="evidence" value="ECO:0007669"/>
    <property type="project" value="InterPro"/>
</dbReference>
<reference evidence="3" key="1">
    <citation type="submission" date="2021-03" db="EMBL/GenBank/DDBJ databases">
        <title>Chromosome level genome of the anhydrobiotic midge Polypedilum vanderplanki.</title>
        <authorList>
            <person name="Yoshida Y."/>
            <person name="Kikawada T."/>
            <person name="Gusev O."/>
        </authorList>
    </citation>
    <scope>NUCLEOTIDE SEQUENCE</scope>
    <source>
        <strain evidence="3">NIAS01</strain>
        <tissue evidence="3">Whole body or cell culture</tissue>
    </source>
</reference>
<dbReference type="InterPro" id="IPR029071">
    <property type="entry name" value="Ubiquitin-like_domsf"/>
</dbReference>
<dbReference type="InterPro" id="IPR000626">
    <property type="entry name" value="Ubiquitin-like_dom"/>
</dbReference>
<proteinExistence type="predicted"/>
<feature type="domain" description="Ubiquitin-like" evidence="2">
    <location>
        <begin position="170"/>
        <end position="245"/>
    </location>
</feature>
<dbReference type="InterPro" id="IPR040352">
    <property type="entry name" value="TMUB1/2"/>
</dbReference>
<evidence type="ECO:0000259" key="2">
    <source>
        <dbReference type="PROSITE" id="PS50053"/>
    </source>
</evidence>
<dbReference type="PROSITE" id="PS50053">
    <property type="entry name" value="UBIQUITIN_2"/>
    <property type="match status" value="1"/>
</dbReference>
<keyword evidence="1" id="KW-0812">Transmembrane</keyword>
<dbReference type="PANTHER" id="PTHR14557:SF5">
    <property type="entry name" value="UBIQUITIN-LIKE DOMAIN-CONTAINING PROTEIN"/>
    <property type="match status" value="1"/>
</dbReference>
<gene>
    <name evidence="3" type="ORF">PVAND_008674</name>
</gene>
<feature type="transmembrane region" description="Helical" evidence="1">
    <location>
        <begin position="6"/>
        <end position="25"/>
    </location>
</feature>
<dbReference type="PANTHER" id="PTHR14557">
    <property type="entry name" value="PROTEIN C7ORF21"/>
    <property type="match status" value="1"/>
</dbReference>
<organism evidence="3 4">
    <name type="scientific">Polypedilum vanderplanki</name>
    <name type="common">Sleeping chironomid midge</name>
    <dbReference type="NCBI Taxonomy" id="319348"/>
    <lineage>
        <taxon>Eukaryota</taxon>
        <taxon>Metazoa</taxon>
        <taxon>Ecdysozoa</taxon>
        <taxon>Arthropoda</taxon>
        <taxon>Hexapoda</taxon>
        <taxon>Insecta</taxon>
        <taxon>Pterygota</taxon>
        <taxon>Neoptera</taxon>
        <taxon>Endopterygota</taxon>
        <taxon>Diptera</taxon>
        <taxon>Nematocera</taxon>
        <taxon>Chironomoidea</taxon>
        <taxon>Chironomidae</taxon>
        <taxon>Chironominae</taxon>
        <taxon>Polypedilum</taxon>
        <taxon>Polypedilum</taxon>
    </lineage>
</organism>
<accession>A0A9J6CAQ2</accession>
<evidence type="ECO:0000256" key="1">
    <source>
        <dbReference type="SAM" id="Phobius"/>
    </source>
</evidence>
<keyword evidence="1" id="KW-1133">Transmembrane helix</keyword>
<protein>
    <recommendedName>
        <fullName evidence="2">Ubiquitin-like domain-containing protein</fullName>
    </recommendedName>
</protein>
<evidence type="ECO:0000313" key="3">
    <source>
        <dbReference type="EMBL" id="KAG5679079.1"/>
    </source>
</evidence>
<sequence>MIMIDFEPTHFVFVSFIIAILYFVWKSTEVRRETQPFENIHAFGVQRSSSILSNASTASNSTIEDNLTSSVEELAQNIFTEASESFNSLNNNNAEIASTNGDEISEQEQIINAMDSQLETEFGMRNRRSNQLSRETTSTDLITPVCTTTTTTMVEAEDSNLESIKDEDKISIKLKYLNEEIKNTWCLKNESLESFKKRNFKNELESKLIKLIFNGKLLEDDKKSMQQCGIFSEAVVHCLILQKKNQVNVNAANQNVNQNRRGGGAQNNSFMNINFVNFEWNIIGMSLVCLTLVICWFCRLQFFSWYSSICLILLTSLFIVLIPLFSRVFS</sequence>
<feature type="transmembrane region" description="Helical" evidence="1">
    <location>
        <begin position="303"/>
        <end position="325"/>
    </location>
</feature>
<keyword evidence="1" id="KW-0472">Membrane</keyword>